<dbReference type="OrthoDB" id="952442at2"/>
<feature type="chain" id="PRO_5011709519" evidence="1">
    <location>
        <begin position="20"/>
        <end position="428"/>
    </location>
</feature>
<keyword evidence="4" id="KW-1185">Reference proteome</keyword>
<evidence type="ECO:0000313" key="4">
    <source>
        <dbReference type="Proteomes" id="UP000198697"/>
    </source>
</evidence>
<dbReference type="InterPro" id="IPR025665">
    <property type="entry name" value="Beta-barrel_OMP_2"/>
</dbReference>
<reference evidence="4" key="1">
    <citation type="submission" date="2016-10" db="EMBL/GenBank/DDBJ databases">
        <authorList>
            <person name="Varghese N."/>
            <person name="Submissions S."/>
        </authorList>
    </citation>
    <scope>NUCLEOTIDE SEQUENCE [LARGE SCALE GENOMIC DNA]</scope>
    <source>
        <strain evidence="4">DSM 15310</strain>
    </source>
</reference>
<feature type="signal peptide" evidence="1">
    <location>
        <begin position="1"/>
        <end position="19"/>
    </location>
</feature>
<name>A0A1I0AR29_9BACT</name>
<gene>
    <name evidence="3" type="ORF">SAMN04487998_0786</name>
</gene>
<feature type="domain" description="Outer membrane protein beta-barrel" evidence="2">
    <location>
        <begin position="224"/>
        <end position="409"/>
    </location>
</feature>
<protein>
    <submittedName>
        <fullName evidence="3">Outer membrane protein beta-barrel domain-containing protein</fullName>
    </submittedName>
</protein>
<dbReference type="Proteomes" id="UP000198697">
    <property type="component" value="Unassembled WGS sequence"/>
</dbReference>
<dbReference type="STRING" id="82805.SAMN04487998_0786"/>
<keyword evidence="1" id="KW-0732">Signal</keyword>
<dbReference type="EMBL" id="FOHS01000001">
    <property type="protein sequence ID" value="SES95918.1"/>
    <property type="molecule type" value="Genomic_DNA"/>
</dbReference>
<proteinExistence type="predicted"/>
<organism evidence="3 4">
    <name type="scientific">Hymenobacter actinosclerus</name>
    <dbReference type="NCBI Taxonomy" id="82805"/>
    <lineage>
        <taxon>Bacteria</taxon>
        <taxon>Pseudomonadati</taxon>
        <taxon>Bacteroidota</taxon>
        <taxon>Cytophagia</taxon>
        <taxon>Cytophagales</taxon>
        <taxon>Hymenobacteraceae</taxon>
        <taxon>Hymenobacter</taxon>
    </lineage>
</organism>
<dbReference type="PROSITE" id="PS51257">
    <property type="entry name" value="PROKAR_LIPOPROTEIN"/>
    <property type="match status" value="1"/>
</dbReference>
<dbReference type="AlphaFoldDB" id="A0A1I0AR29"/>
<evidence type="ECO:0000313" key="3">
    <source>
        <dbReference type="EMBL" id="SES95918.1"/>
    </source>
</evidence>
<dbReference type="Pfam" id="PF13568">
    <property type="entry name" value="OMP_b-brl_2"/>
    <property type="match status" value="1"/>
</dbReference>
<accession>A0A1I0AR29</accession>
<evidence type="ECO:0000256" key="1">
    <source>
        <dbReference type="SAM" id="SignalP"/>
    </source>
</evidence>
<evidence type="ECO:0000259" key="2">
    <source>
        <dbReference type="Pfam" id="PF13568"/>
    </source>
</evidence>
<sequence length="428" mass="47445">MPKKLLLLALVSVSCAASAQTNFRPGFVLTPAGDTLRGEVDARGAIRNARLARFRAAPDAAIVEYQPRQLRGYGFVGDRLYQAETVLLADSVPRLGQPYTLPDTLARHSFLEVVVRGELSLLYLRDERSFEHYYVQLSGQPPQELVQKISFVSTSTGTAGGTAVRHKSDDYRRTLAASTQRCLAVQPAITKVSLDLNSLSRVVAQYNECVGSAIIKPAPATRRNHVQLGLVAGAETSRLTLNDNFFGRDRTLKTTSNQVSPVVGLALNFRLSGINKALSARLEAFYESQDYLARQALATPGFYQEYRVKMTSIRVPLLVRYTYPRGAIRPFAQVGYGFAQLLRNDNEGRQTRTPAVAGYQDGDWKQLVVPRKLEQGVIGSIGVSTARANQRNMAAELRYERSDGFSDSFDFGSRVNRFYLLLSYDLTK</sequence>